<dbReference type="InterPro" id="IPR050098">
    <property type="entry name" value="TFPI/VKTCI-like"/>
</dbReference>
<dbReference type="GO" id="GO:0004867">
    <property type="term" value="F:serine-type endopeptidase inhibitor activity"/>
    <property type="evidence" value="ECO:0007669"/>
    <property type="project" value="InterPro"/>
</dbReference>
<dbReference type="Ensembl" id="ENSPNYT00000008307.1">
    <property type="protein sequence ID" value="ENSPNYP00000008108.1"/>
    <property type="gene ID" value="ENSPNYG00000006213.1"/>
</dbReference>
<dbReference type="FunFam" id="4.10.410.10:FF:000017">
    <property type="entry name" value="papilin isoform X2"/>
    <property type="match status" value="1"/>
</dbReference>
<dbReference type="InterPro" id="IPR020901">
    <property type="entry name" value="Prtase_inh_Kunz-CS"/>
</dbReference>
<dbReference type="InterPro" id="IPR002223">
    <property type="entry name" value="Kunitz_BPTI"/>
</dbReference>
<keyword evidence="1" id="KW-1015">Disulfide bond</keyword>
<sequence>MDNGSSGREHPLLMKAVFKVCGTAGLWATLTSPADPCLLPMDEGSCGKYTMRWYFNRQAQACRPFIYSGCEGNDNRFLHLEECEETCLGEADGTNRSKTQTH</sequence>
<dbReference type="STRING" id="303518.ENSPNYP00000008108"/>
<dbReference type="GeneTree" id="ENSGT01140000282748"/>
<dbReference type="SMART" id="SM00131">
    <property type="entry name" value="KU"/>
    <property type="match status" value="1"/>
</dbReference>
<dbReference type="Gene3D" id="4.10.410.10">
    <property type="entry name" value="Pancreatic trypsin inhibitor Kunitz domain"/>
    <property type="match status" value="1"/>
</dbReference>
<feature type="domain" description="BPTI/Kunitz inhibitor" evidence="2">
    <location>
        <begin position="37"/>
        <end position="87"/>
    </location>
</feature>
<dbReference type="AlphaFoldDB" id="A0A3B4FDQ6"/>
<dbReference type="SUPFAM" id="SSF57362">
    <property type="entry name" value="BPTI-like"/>
    <property type="match status" value="1"/>
</dbReference>
<dbReference type="PRINTS" id="PR00759">
    <property type="entry name" value="BASICPTASE"/>
</dbReference>
<reference evidence="3" key="1">
    <citation type="submission" date="2023-09" db="UniProtKB">
        <authorList>
            <consortium name="Ensembl"/>
        </authorList>
    </citation>
    <scope>IDENTIFICATION</scope>
</reference>
<evidence type="ECO:0000313" key="3">
    <source>
        <dbReference type="Ensembl" id="ENSPNYP00000008108.1"/>
    </source>
</evidence>
<dbReference type="InterPro" id="IPR036880">
    <property type="entry name" value="Kunitz_BPTI_sf"/>
</dbReference>
<organism evidence="3">
    <name type="scientific">Pundamilia nyererei</name>
    <dbReference type="NCBI Taxonomy" id="303518"/>
    <lineage>
        <taxon>Eukaryota</taxon>
        <taxon>Metazoa</taxon>
        <taxon>Chordata</taxon>
        <taxon>Craniata</taxon>
        <taxon>Vertebrata</taxon>
        <taxon>Euteleostomi</taxon>
        <taxon>Actinopterygii</taxon>
        <taxon>Neopterygii</taxon>
        <taxon>Teleostei</taxon>
        <taxon>Neoteleostei</taxon>
        <taxon>Acanthomorphata</taxon>
        <taxon>Ovalentaria</taxon>
        <taxon>Cichlomorphae</taxon>
        <taxon>Cichliformes</taxon>
        <taxon>Cichlidae</taxon>
        <taxon>African cichlids</taxon>
        <taxon>Pseudocrenilabrinae</taxon>
        <taxon>Haplochromini</taxon>
        <taxon>Pundamilia</taxon>
    </lineage>
</organism>
<evidence type="ECO:0000256" key="1">
    <source>
        <dbReference type="ARBA" id="ARBA00023157"/>
    </source>
</evidence>
<dbReference type="PANTHER" id="PTHR10083">
    <property type="entry name" value="KUNITZ-TYPE PROTEASE INHIBITOR-RELATED"/>
    <property type="match status" value="1"/>
</dbReference>
<evidence type="ECO:0000259" key="2">
    <source>
        <dbReference type="PROSITE" id="PS50279"/>
    </source>
</evidence>
<dbReference type="PROSITE" id="PS50279">
    <property type="entry name" value="BPTI_KUNITZ_2"/>
    <property type="match status" value="1"/>
</dbReference>
<dbReference type="GO" id="GO:0005615">
    <property type="term" value="C:extracellular space"/>
    <property type="evidence" value="ECO:0007669"/>
    <property type="project" value="TreeGrafter"/>
</dbReference>
<dbReference type="Pfam" id="PF00014">
    <property type="entry name" value="Kunitz_BPTI"/>
    <property type="match status" value="1"/>
</dbReference>
<dbReference type="PROSITE" id="PS00280">
    <property type="entry name" value="BPTI_KUNITZ_1"/>
    <property type="match status" value="1"/>
</dbReference>
<proteinExistence type="predicted"/>
<name>A0A3B4FDQ6_9CICH</name>
<protein>
    <recommendedName>
        <fullName evidence="2">BPTI/Kunitz inhibitor domain-containing protein</fullName>
    </recommendedName>
</protein>
<accession>A0A3B4FDQ6</accession>
<dbReference type="PANTHER" id="PTHR10083:SF374">
    <property type="entry name" value="BPTI_KUNITZ INHIBITOR DOMAIN-CONTAINING PROTEIN"/>
    <property type="match status" value="1"/>
</dbReference>